<name>A0ABD1LCZ4_9FABA</name>
<keyword evidence="3" id="KW-1185">Reference proteome</keyword>
<dbReference type="PANTHER" id="PTHR31515:SF2">
    <property type="entry name" value="TRANSMEMBRANE PROTEIN"/>
    <property type="match status" value="1"/>
</dbReference>
<dbReference type="Proteomes" id="UP001603857">
    <property type="component" value="Unassembled WGS sequence"/>
</dbReference>
<dbReference type="EMBL" id="JBGMDY010000010">
    <property type="protein sequence ID" value="KAL2321409.1"/>
    <property type="molecule type" value="Genomic_DNA"/>
</dbReference>
<dbReference type="AlphaFoldDB" id="A0ABD1LCZ4"/>
<evidence type="ECO:0000256" key="1">
    <source>
        <dbReference type="SAM" id="MobiDB-lite"/>
    </source>
</evidence>
<comment type="caution">
    <text evidence="2">The sequence shown here is derived from an EMBL/GenBank/DDBJ whole genome shotgun (WGS) entry which is preliminary data.</text>
</comment>
<sequence>MEVLATVASDLGDAIDDVNILKVISLKGAMTNEGEDTGPHHLQEGAREAVGWMIVVLWETYVCWLGACRHAHSRYVLEVPVFWFIYNEPLLLDKYFQAKALSDMIIVVQSEPSSWESHLHCNGHSILLNLRQPIKAAVPDTAEHLAGLLPLHLVYGQAHETAIEGFKLRSASHIADIILRLRLSPQRHHTAIARCGTRSDKLWAAGHGRIHRRSSADGGQQTDGQRARWREQWAATDTSTSRERQRRTGKIAPKIPTLNGRETKEWKNREPFVAKSGVSGRETKEWKNREPFVAKSGVSK</sequence>
<gene>
    <name evidence="2" type="ORF">Fmac_030378</name>
</gene>
<evidence type="ECO:0000313" key="2">
    <source>
        <dbReference type="EMBL" id="KAL2321409.1"/>
    </source>
</evidence>
<feature type="compositionally biased region" description="Basic and acidic residues" evidence="1">
    <location>
        <begin position="261"/>
        <end position="272"/>
    </location>
</feature>
<feature type="region of interest" description="Disordered" evidence="1">
    <location>
        <begin position="208"/>
        <end position="300"/>
    </location>
</feature>
<feature type="compositionally biased region" description="Basic and acidic residues" evidence="1">
    <location>
        <begin position="281"/>
        <end position="292"/>
    </location>
</feature>
<evidence type="ECO:0000313" key="3">
    <source>
        <dbReference type="Proteomes" id="UP001603857"/>
    </source>
</evidence>
<reference evidence="2 3" key="1">
    <citation type="submission" date="2024-08" db="EMBL/GenBank/DDBJ databases">
        <title>Insights into the chromosomal genome structure of Flemingia macrophylla.</title>
        <authorList>
            <person name="Ding Y."/>
            <person name="Zhao Y."/>
            <person name="Bi W."/>
            <person name="Wu M."/>
            <person name="Zhao G."/>
            <person name="Gong Y."/>
            <person name="Li W."/>
            <person name="Zhang P."/>
        </authorList>
    </citation>
    <scope>NUCLEOTIDE SEQUENCE [LARGE SCALE GENOMIC DNA]</scope>
    <source>
        <strain evidence="2">DYQJB</strain>
        <tissue evidence="2">Leaf</tissue>
    </source>
</reference>
<proteinExistence type="predicted"/>
<dbReference type="PANTHER" id="PTHR31515">
    <property type="entry name" value="TRANSMEMBRANE PROTEIN-RELATED"/>
    <property type="match status" value="1"/>
</dbReference>
<accession>A0ABD1LCZ4</accession>
<protein>
    <submittedName>
        <fullName evidence="2">Uncharacterized protein</fullName>
    </submittedName>
</protein>
<organism evidence="2 3">
    <name type="scientific">Flemingia macrophylla</name>
    <dbReference type="NCBI Taxonomy" id="520843"/>
    <lineage>
        <taxon>Eukaryota</taxon>
        <taxon>Viridiplantae</taxon>
        <taxon>Streptophyta</taxon>
        <taxon>Embryophyta</taxon>
        <taxon>Tracheophyta</taxon>
        <taxon>Spermatophyta</taxon>
        <taxon>Magnoliopsida</taxon>
        <taxon>eudicotyledons</taxon>
        <taxon>Gunneridae</taxon>
        <taxon>Pentapetalae</taxon>
        <taxon>rosids</taxon>
        <taxon>fabids</taxon>
        <taxon>Fabales</taxon>
        <taxon>Fabaceae</taxon>
        <taxon>Papilionoideae</taxon>
        <taxon>50 kb inversion clade</taxon>
        <taxon>NPAAA clade</taxon>
        <taxon>indigoferoid/millettioid clade</taxon>
        <taxon>Phaseoleae</taxon>
        <taxon>Flemingia</taxon>
    </lineage>
</organism>